<accession>G8JSU7</accession>
<dbReference type="GO" id="GO:0045944">
    <property type="term" value="P:positive regulation of transcription by RNA polymerase II"/>
    <property type="evidence" value="ECO:0007669"/>
    <property type="project" value="EnsemblFungi"/>
</dbReference>
<dbReference type="FunCoup" id="G8JSU7">
    <property type="interactions" value="66"/>
</dbReference>
<dbReference type="AlphaFoldDB" id="G8JSU7"/>
<reference evidence="3" key="1">
    <citation type="journal article" date="2012" name="G3 (Bethesda)">
        <title>Pichia sorbitophila, an interspecies yeast hybrid reveals early steps of genome resolution following polyploidization.</title>
        <authorList>
            <person name="Leh Louis V."/>
            <person name="Despons L."/>
            <person name="Friedrich A."/>
            <person name="Martin T."/>
            <person name="Durrens P."/>
            <person name="Casaregola S."/>
            <person name="Neuveglise C."/>
            <person name="Fairhead C."/>
            <person name="Marck C."/>
            <person name="Cruz J.A."/>
            <person name="Straub M.L."/>
            <person name="Kugler V."/>
            <person name="Sacerdot C."/>
            <person name="Uzunov Z."/>
            <person name="Thierry A."/>
            <person name="Weiss S."/>
            <person name="Bleykasten C."/>
            <person name="De Montigny J."/>
            <person name="Jacques N."/>
            <person name="Jung P."/>
            <person name="Lemaire M."/>
            <person name="Mallet S."/>
            <person name="Morel G."/>
            <person name="Richard G.F."/>
            <person name="Sarkar A."/>
            <person name="Savel G."/>
            <person name="Schacherer J."/>
            <person name="Seret M.L."/>
            <person name="Talla E."/>
            <person name="Samson G."/>
            <person name="Jubin C."/>
            <person name="Poulain J."/>
            <person name="Vacherie B."/>
            <person name="Barbe V."/>
            <person name="Pelletier E."/>
            <person name="Sherman D.J."/>
            <person name="Westhof E."/>
            <person name="Weissenbach J."/>
            <person name="Baret P.V."/>
            <person name="Wincker P."/>
            <person name="Gaillardin C."/>
            <person name="Dujon B."/>
            <person name="Souciet J.L."/>
        </authorList>
    </citation>
    <scope>NUCLEOTIDE SEQUENCE [LARGE SCALE GENOMIC DNA]</scope>
    <source>
        <strain evidence="3">CBS 270.75 / DBVPG 7215 / KCTC 17166 / NRRL Y-17582</strain>
    </source>
</reference>
<protein>
    <recommendedName>
        <fullName evidence="4">Transcription factor Pcc1</fullName>
    </recommendedName>
</protein>
<dbReference type="GO" id="GO:0000785">
    <property type="term" value="C:chromatin"/>
    <property type="evidence" value="ECO:0007669"/>
    <property type="project" value="EnsemblFungi"/>
</dbReference>
<comment type="similarity">
    <text evidence="1">Belongs to the CTAG/PCC1 family.</text>
</comment>
<dbReference type="GO" id="GO:0000408">
    <property type="term" value="C:EKC/KEOPS complex"/>
    <property type="evidence" value="ECO:0007669"/>
    <property type="project" value="EnsemblFungi"/>
</dbReference>
<sequence>MKQSREQSMDYKLYVSLAALESNKNLVCATSFLKKSLDHRSLTLPSPNRCLEVPFENGKQAEIAREVLHHDPVLRPEDFRVDYTIQHEKLLVNFNSIDARSLRVGVSSVIESIKTVVETMDEFSL</sequence>
<dbReference type="GeneID" id="11472378"/>
<name>G8JSU7_ERECY</name>
<dbReference type="Gene3D" id="3.30.310.50">
    <property type="entry name" value="Alpha-D-phosphohexomutase, C-terminal domain"/>
    <property type="match status" value="1"/>
</dbReference>
<dbReference type="EMBL" id="CP002500">
    <property type="protein sequence ID" value="AET39100.1"/>
    <property type="molecule type" value="Genomic_DNA"/>
</dbReference>
<dbReference type="KEGG" id="erc:Ecym_4016"/>
<dbReference type="Pfam" id="PF09341">
    <property type="entry name" value="Pcc1"/>
    <property type="match status" value="1"/>
</dbReference>
<proteinExistence type="inferred from homology"/>
<dbReference type="Proteomes" id="UP000006790">
    <property type="component" value="Chromosome 4"/>
</dbReference>
<dbReference type="HOGENOM" id="CLU_1992624_0_0_1"/>
<evidence type="ECO:0008006" key="4">
    <source>
        <dbReference type="Google" id="ProtNLM"/>
    </source>
</evidence>
<dbReference type="PANTHER" id="PTHR31283">
    <property type="entry name" value="EKC/KEOPS COMPLEX SUBUNIT PCC1 FAMILY MEMBER"/>
    <property type="match status" value="1"/>
</dbReference>
<evidence type="ECO:0000313" key="3">
    <source>
        <dbReference type="Proteomes" id="UP000006790"/>
    </source>
</evidence>
<evidence type="ECO:0000313" key="2">
    <source>
        <dbReference type="EMBL" id="AET39100.1"/>
    </source>
</evidence>
<dbReference type="GO" id="GO:0000722">
    <property type="term" value="P:telomere maintenance via recombination"/>
    <property type="evidence" value="ECO:0007669"/>
    <property type="project" value="EnsemblFungi"/>
</dbReference>
<dbReference type="eggNOG" id="ENOG502S7CS">
    <property type="taxonomic scope" value="Eukaryota"/>
</dbReference>
<organism evidence="2 3">
    <name type="scientific">Eremothecium cymbalariae (strain CBS 270.75 / DBVPG 7215 / KCTC 17166 / NRRL Y-17582)</name>
    <name type="common">Yeast</name>
    <dbReference type="NCBI Taxonomy" id="931890"/>
    <lineage>
        <taxon>Eukaryota</taxon>
        <taxon>Fungi</taxon>
        <taxon>Dikarya</taxon>
        <taxon>Ascomycota</taxon>
        <taxon>Saccharomycotina</taxon>
        <taxon>Saccharomycetes</taxon>
        <taxon>Saccharomycetales</taxon>
        <taxon>Saccharomycetaceae</taxon>
        <taxon>Eremothecium</taxon>
    </lineage>
</organism>
<evidence type="ECO:0000256" key="1">
    <source>
        <dbReference type="ARBA" id="ARBA00007073"/>
    </source>
</evidence>
<dbReference type="InParanoid" id="G8JSU7"/>
<gene>
    <name evidence="2" type="ordered locus">Ecym_4016</name>
</gene>
<dbReference type="OrthoDB" id="10025739at2759"/>
<dbReference type="InterPro" id="IPR015419">
    <property type="entry name" value="CTAG/Pcc1"/>
</dbReference>
<dbReference type="RefSeq" id="XP_003645917.1">
    <property type="nucleotide sequence ID" value="XM_003645869.1"/>
</dbReference>
<keyword evidence="3" id="KW-1185">Reference proteome</keyword>
<dbReference type="GO" id="GO:0070525">
    <property type="term" value="P:tRNA threonylcarbamoyladenosine metabolic process"/>
    <property type="evidence" value="ECO:0007669"/>
    <property type="project" value="EnsemblFungi"/>
</dbReference>
<dbReference type="GO" id="GO:0031490">
    <property type="term" value="F:chromatin DNA binding"/>
    <property type="evidence" value="ECO:0007669"/>
    <property type="project" value="EnsemblFungi"/>
</dbReference>
<dbReference type="PANTHER" id="PTHR31283:SF5">
    <property type="entry name" value="EKC_KEOPS COMPLEX SUBUNIT LAGE3"/>
    <property type="match status" value="1"/>
</dbReference>
<dbReference type="GO" id="GO:0071444">
    <property type="term" value="P:cellular response to pheromone"/>
    <property type="evidence" value="ECO:0007669"/>
    <property type="project" value="EnsemblFungi"/>
</dbReference>